<proteinExistence type="predicted"/>
<gene>
    <name evidence="1" type="ORF">AURMO_01264</name>
</gene>
<evidence type="ECO:0000313" key="2">
    <source>
        <dbReference type="Proteomes" id="UP000246894"/>
    </source>
</evidence>
<dbReference type="InterPro" id="IPR013328">
    <property type="entry name" value="6PGD_dom2"/>
</dbReference>
<organism evidence="1 2">
    <name type="scientific">Aurantimicrobium photophilum</name>
    <dbReference type="NCBI Taxonomy" id="1987356"/>
    <lineage>
        <taxon>Bacteria</taxon>
        <taxon>Bacillati</taxon>
        <taxon>Actinomycetota</taxon>
        <taxon>Actinomycetes</taxon>
        <taxon>Micrococcales</taxon>
        <taxon>Microbacteriaceae</taxon>
        <taxon>Aurantimicrobium</taxon>
    </lineage>
</organism>
<name>A0A2Z3S0S7_9MICO</name>
<dbReference type="OrthoDB" id="943692at2"/>
<reference evidence="1 2" key="1">
    <citation type="submission" date="2017-10" db="EMBL/GenBank/DDBJ databases">
        <title>Genome of an Actinobacterium that displays light-enhanced growth.</title>
        <authorList>
            <person name="Maresca J.A."/>
            <person name="Hempel P."/>
            <person name="Shevchenko O."/>
            <person name="Miller K.J."/>
            <person name="Hahn M.W."/>
        </authorList>
    </citation>
    <scope>NUCLEOTIDE SEQUENCE [LARGE SCALE GENOMIC DNA]</scope>
    <source>
        <strain evidence="1 2">MWH-Mo1</strain>
    </source>
</reference>
<dbReference type="GO" id="GO:0050661">
    <property type="term" value="F:NADP binding"/>
    <property type="evidence" value="ECO:0007669"/>
    <property type="project" value="InterPro"/>
</dbReference>
<dbReference type="Gene3D" id="1.10.1040.10">
    <property type="entry name" value="N-(1-d-carboxylethyl)-l-norvaline Dehydrogenase, domain 2"/>
    <property type="match status" value="1"/>
</dbReference>
<dbReference type="InterPro" id="IPR036291">
    <property type="entry name" value="NAD(P)-bd_dom_sf"/>
</dbReference>
<dbReference type="SUPFAM" id="SSF51735">
    <property type="entry name" value="NAD(P)-binding Rossmann-fold domains"/>
    <property type="match status" value="1"/>
</dbReference>
<evidence type="ECO:0000313" key="1">
    <source>
        <dbReference type="EMBL" id="AWR21856.1"/>
    </source>
</evidence>
<dbReference type="EMBL" id="CP023994">
    <property type="protein sequence ID" value="AWR21856.1"/>
    <property type="molecule type" value="Genomic_DNA"/>
</dbReference>
<dbReference type="InterPro" id="IPR008927">
    <property type="entry name" value="6-PGluconate_DH-like_C_sf"/>
</dbReference>
<dbReference type="SUPFAM" id="SSF48179">
    <property type="entry name" value="6-phosphogluconate dehydrogenase C-terminal domain-like"/>
    <property type="match status" value="1"/>
</dbReference>
<sequence>MTRIAVIGASDAGLRLGVALQAAGAEVVGFELAPAEYVPIPQASSITEAASADVVLNFVAPHLAEKTAQEFAPQLQSGAIYADFTAGTPELKKRLAQLFPEQAYADAALPASGNIEASGSAAHALFVALTNLKIAVTVISDVPGDAAARTLIRTLLSNGLAEVVADTLWAAESLGIEEWAWKDIQAELTSFNADAAQSLIDDAAHNFKRHQIAMQDVVELLASSGYDSTMIAPIQFTHGRIMHGKKIPYSKAPTNKWKK</sequence>
<keyword evidence="2" id="KW-1185">Reference proteome</keyword>
<dbReference type="RefSeq" id="WP_110234100.1">
    <property type="nucleotide sequence ID" value="NZ_CP023994.1"/>
</dbReference>
<dbReference type="Proteomes" id="UP000246894">
    <property type="component" value="Chromosome"/>
</dbReference>
<protein>
    <submittedName>
        <fullName evidence="1">Uncharacterized protein</fullName>
    </submittedName>
</protein>
<dbReference type="KEGG" id="aum:AURMO_01264"/>
<accession>A0A2Z3S0S7</accession>
<dbReference type="AlphaFoldDB" id="A0A2Z3S0S7"/>
<dbReference type="Gene3D" id="3.40.50.720">
    <property type="entry name" value="NAD(P)-binding Rossmann-like Domain"/>
    <property type="match status" value="1"/>
</dbReference>